<dbReference type="AlphaFoldDB" id="A0A0J9WVV0"/>
<organism evidence="1 2">
    <name type="scientific">Fusarium oxysporum f. sp. lycopersici (strain 4287 / CBS 123668 / FGSC 9935 / NRRL 34936)</name>
    <name type="common">Fusarium vascular wilt of tomato</name>
    <dbReference type="NCBI Taxonomy" id="426428"/>
    <lineage>
        <taxon>Eukaryota</taxon>
        <taxon>Fungi</taxon>
        <taxon>Dikarya</taxon>
        <taxon>Ascomycota</taxon>
        <taxon>Pezizomycotina</taxon>
        <taxon>Sordariomycetes</taxon>
        <taxon>Hypocreomycetidae</taxon>
        <taxon>Hypocreales</taxon>
        <taxon>Nectriaceae</taxon>
        <taxon>Fusarium</taxon>
        <taxon>Fusarium oxysporum species complex</taxon>
    </lineage>
</organism>
<dbReference type="Proteomes" id="UP000009097">
    <property type="component" value="Unassembled WGS sequence"/>
</dbReference>
<reference evidence="1" key="1">
    <citation type="submission" date="2007-04" db="EMBL/GenBank/DDBJ databases">
        <authorList>
            <consortium name="The Broad Institute Genome Sequencing Platform"/>
            <person name="Birren B."/>
            <person name="Lander E."/>
            <person name="Galagan J."/>
            <person name="Nusbaum C."/>
            <person name="Devon K."/>
            <person name="Ma L.-J."/>
            <person name="Jaffe D."/>
            <person name="Butler J."/>
            <person name="Alvarez P."/>
            <person name="Gnerre S."/>
            <person name="Grabherr M."/>
            <person name="Kleber M."/>
            <person name="Mauceli E."/>
            <person name="Brockman W."/>
            <person name="MacCallum I.A."/>
            <person name="Young S."/>
            <person name="LaButti K."/>
            <person name="DeCaprio D."/>
            <person name="Crawford M."/>
            <person name="Koehrsen M."/>
            <person name="Engels R."/>
            <person name="Montgomery P."/>
            <person name="Pearson M."/>
            <person name="Howarth C."/>
            <person name="Larson L."/>
            <person name="White J."/>
            <person name="O'Leary S."/>
            <person name="Kodira C."/>
            <person name="Zeng Q."/>
            <person name="Yandava C."/>
            <person name="Alvarado L."/>
            <person name="Kistler C."/>
            <person name="Shim W.-B."/>
            <person name="Kang S."/>
            <person name="Woloshuk C."/>
        </authorList>
    </citation>
    <scope>NUCLEOTIDE SEQUENCE</scope>
    <source>
        <strain evidence="1">4287</strain>
    </source>
</reference>
<protein>
    <submittedName>
        <fullName evidence="1">Uncharacterized protein</fullName>
    </submittedName>
</protein>
<name>A0A0J9WVV0_FUSO4</name>
<dbReference type="KEGG" id="fox:FOXG_22764"/>
<accession>A0A0J9WVV0</accession>
<proteinExistence type="predicted"/>
<dbReference type="EMBL" id="DS231741">
    <property type="protein sequence ID" value="KNB20167.1"/>
    <property type="molecule type" value="Genomic_DNA"/>
</dbReference>
<dbReference type="VEuPathDB" id="FungiDB:FOXG_22764"/>
<dbReference type="RefSeq" id="XP_018258212.1">
    <property type="nucleotide sequence ID" value="XM_018403179.1"/>
</dbReference>
<gene>
    <name evidence="1" type="ORF">FOXG_22764</name>
</gene>
<evidence type="ECO:0000313" key="1">
    <source>
        <dbReference type="EMBL" id="KNB20167.1"/>
    </source>
</evidence>
<sequence>MDVSVYCPYIPTSEYNAFFLWRCQTTYTFPAAYRIRDTNAFEV</sequence>
<reference evidence="1" key="2">
    <citation type="journal article" date="2010" name="Nature">
        <title>Comparative genomics reveals mobile pathogenicity chromosomes in Fusarium.</title>
        <authorList>
            <person name="Ma L.J."/>
            <person name="van der Does H.C."/>
            <person name="Borkovich K.A."/>
            <person name="Coleman J.J."/>
            <person name="Daboussi M.J."/>
            <person name="Di Pietro A."/>
            <person name="Dufresne M."/>
            <person name="Freitag M."/>
            <person name="Grabherr M."/>
            <person name="Henrissat B."/>
            <person name="Houterman P.M."/>
            <person name="Kang S."/>
            <person name="Shim W.B."/>
            <person name="Woloshuk C."/>
            <person name="Xie X."/>
            <person name="Xu J.R."/>
            <person name="Antoniw J."/>
            <person name="Baker S.E."/>
            <person name="Bluhm B.H."/>
            <person name="Breakspear A."/>
            <person name="Brown D.W."/>
            <person name="Butchko R.A."/>
            <person name="Chapman S."/>
            <person name="Coulson R."/>
            <person name="Coutinho P.M."/>
            <person name="Danchin E.G."/>
            <person name="Diener A."/>
            <person name="Gale L.R."/>
            <person name="Gardiner D.M."/>
            <person name="Goff S."/>
            <person name="Hammond-Kosack K.E."/>
            <person name="Hilburn K."/>
            <person name="Hua-Van A."/>
            <person name="Jonkers W."/>
            <person name="Kazan K."/>
            <person name="Kodira C.D."/>
            <person name="Koehrsen M."/>
            <person name="Kumar L."/>
            <person name="Lee Y.H."/>
            <person name="Li L."/>
            <person name="Manners J.M."/>
            <person name="Miranda-Saavedra D."/>
            <person name="Mukherjee M."/>
            <person name="Park G."/>
            <person name="Park J."/>
            <person name="Park S.Y."/>
            <person name="Proctor R.H."/>
            <person name="Regev A."/>
            <person name="Ruiz-Roldan M.C."/>
            <person name="Sain D."/>
            <person name="Sakthikumar S."/>
            <person name="Sykes S."/>
            <person name="Schwartz D.C."/>
            <person name="Turgeon B.G."/>
            <person name="Wapinski I."/>
            <person name="Yoder O."/>
            <person name="Young S."/>
            <person name="Zeng Q."/>
            <person name="Zhou S."/>
            <person name="Galagan J."/>
            <person name="Cuomo C.A."/>
            <person name="Kistler H.C."/>
            <person name="Rep M."/>
        </authorList>
    </citation>
    <scope>NUCLEOTIDE SEQUENCE [LARGE SCALE GENOMIC DNA]</scope>
    <source>
        <strain evidence="1">4287</strain>
    </source>
</reference>
<dbReference type="GeneID" id="28963470"/>
<evidence type="ECO:0000313" key="2">
    <source>
        <dbReference type="Proteomes" id="UP000009097"/>
    </source>
</evidence>